<gene>
    <name evidence="2" type="ORF">SNAT2548_LOCUS17011</name>
</gene>
<dbReference type="GO" id="GO:0015074">
    <property type="term" value="P:DNA integration"/>
    <property type="evidence" value="ECO:0007669"/>
    <property type="project" value="InterPro"/>
</dbReference>
<dbReference type="EMBL" id="CAJNDS010002098">
    <property type="protein sequence ID" value="CAE7324894.1"/>
    <property type="molecule type" value="Genomic_DNA"/>
</dbReference>
<sequence length="271" mass="30947">MGSELALKKERHEKMVEADRKREIIRQVYTNPRTGFGNLDQTLRQARARDQTISRGDVRLFLNDLIVRQDRPERGQNGFVPPEPMFQLQVDLADMTAFAQGPYKYMLVAIDTFSKKLTAIPLANKDAASASRAWDQVVKDLGIPLTVYSDDGSEFKHEFKQKLDYFSIDKAFGRGGQKDPETADKALARMKRNVKMNAGARPQIAVGDLVRVRVKPIESRDSYRVTEVAWSERVYTVARIENTDGGPYFFLEDWAGDQLVRRDLRKVDSED</sequence>
<dbReference type="Proteomes" id="UP000604046">
    <property type="component" value="Unassembled WGS sequence"/>
</dbReference>
<proteinExistence type="predicted"/>
<accession>A0A812P1K0</accession>
<evidence type="ECO:0000313" key="3">
    <source>
        <dbReference type="Proteomes" id="UP000604046"/>
    </source>
</evidence>
<feature type="domain" description="Integrase catalytic" evidence="1">
    <location>
        <begin position="80"/>
        <end position="195"/>
    </location>
</feature>
<dbReference type="InterPro" id="IPR001584">
    <property type="entry name" value="Integrase_cat-core"/>
</dbReference>
<evidence type="ECO:0000313" key="2">
    <source>
        <dbReference type="EMBL" id="CAE7324894.1"/>
    </source>
</evidence>
<dbReference type="AlphaFoldDB" id="A0A812P1K0"/>
<organism evidence="2 3">
    <name type="scientific">Symbiodinium natans</name>
    <dbReference type="NCBI Taxonomy" id="878477"/>
    <lineage>
        <taxon>Eukaryota</taxon>
        <taxon>Sar</taxon>
        <taxon>Alveolata</taxon>
        <taxon>Dinophyceae</taxon>
        <taxon>Suessiales</taxon>
        <taxon>Symbiodiniaceae</taxon>
        <taxon>Symbiodinium</taxon>
    </lineage>
</organism>
<reference evidence="2" key="1">
    <citation type="submission" date="2021-02" db="EMBL/GenBank/DDBJ databases">
        <authorList>
            <person name="Dougan E. K."/>
            <person name="Rhodes N."/>
            <person name="Thang M."/>
            <person name="Chan C."/>
        </authorList>
    </citation>
    <scope>NUCLEOTIDE SEQUENCE</scope>
</reference>
<evidence type="ECO:0000259" key="1">
    <source>
        <dbReference type="PROSITE" id="PS50994"/>
    </source>
</evidence>
<dbReference type="GO" id="GO:0003676">
    <property type="term" value="F:nucleic acid binding"/>
    <property type="evidence" value="ECO:0007669"/>
    <property type="project" value="InterPro"/>
</dbReference>
<dbReference type="PROSITE" id="PS50994">
    <property type="entry name" value="INTEGRASE"/>
    <property type="match status" value="1"/>
</dbReference>
<dbReference type="InterPro" id="IPR036397">
    <property type="entry name" value="RNaseH_sf"/>
</dbReference>
<protein>
    <recommendedName>
        <fullName evidence="1">Integrase catalytic domain-containing protein</fullName>
    </recommendedName>
</protein>
<dbReference type="Pfam" id="PF00665">
    <property type="entry name" value="rve"/>
    <property type="match status" value="1"/>
</dbReference>
<dbReference type="Gene3D" id="3.30.420.10">
    <property type="entry name" value="Ribonuclease H-like superfamily/Ribonuclease H"/>
    <property type="match status" value="1"/>
</dbReference>
<keyword evidence="3" id="KW-1185">Reference proteome</keyword>
<dbReference type="SUPFAM" id="SSF53098">
    <property type="entry name" value="Ribonuclease H-like"/>
    <property type="match status" value="1"/>
</dbReference>
<dbReference type="OrthoDB" id="1433105at2759"/>
<name>A0A812P1K0_9DINO</name>
<comment type="caution">
    <text evidence="2">The sequence shown here is derived from an EMBL/GenBank/DDBJ whole genome shotgun (WGS) entry which is preliminary data.</text>
</comment>
<dbReference type="InterPro" id="IPR012337">
    <property type="entry name" value="RNaseH-like_sf"/>
</dbReference>